<evidence type="ECO:0000256" key="3">
    <source>
        <dbReference type="ARBA" id="ARBA00022483"/>
    </source>
</evidence>
<dbReference type="ExpressionAtlas" id="A0A1D6IXW4">
    <property type="expression patterns" value="baseline and differential"/>
</dbReference>
<reference evidence="5" key="1">
    <citation type="submission" date="2015-12" db="EMBL/GenBank/DDBJ databases">
        <title>Update maize B73 reference genome by single molecule sequencing technologies.</title>
        <authorList>
            <consortium name="Maize Genome Sequencing Project"/>
            <person name="Ware D."/>
        </authorList>
    </citation>
    <scope>NUCLEOTIDE SEQUENCE</scope>
    <source>
        <tissue evidence="5">Seedling</tissue>
    </source>
</reference>
<evidence type="ECO:0000256" key="1">
    <source>
        <dbReference type="ARBA" id="ARBA00007944"/>
    </source>
</evidence>
<protein>
    <submittedName>
        <fullName evidence="5">Exocyst complex component SEC15A</fullName>
    </submittedName>
</protein>
<accession>A0A1D6IXW4</accession>
<sequence>MNIYDVVKAYLDRLLIEVLNDSLLNMIYARSLGMSQMMQLAGNILVLEQACDMYLLHSAQLCGIPKRVAERSHSGLTARAVLKASQNVVYNALINLTNFKVDEFMVLLEEVNWIAEEALDNANDYMNEVLIYLETLVSTAQEILPMEALYKVVSGAMSHISDSIMTTLLNDGVKRFTVNAMLGIDINLKTLEAFADDKFDSTGLSDLGKETTFRDCLVEIRQLTNLLLSSQPENLMNPVIRQRNYGSLDYKKLAIICEKYKDFADSLFGSLSNRNTPQQSAHLTVSCGTLQVMYDAFGVRLHAGKQAEGSANDAKQSDLYTMLNKQSSRGQNGSGVTGSSSQGFMAYVQTDSGKTTTFYFPITGIIMQPTRMQQRGGSMGMRTAYPSALILPPRESSPCRSFSRLIACFYISCFFLSFYIVLEDALKVPCMWWLVGNITLFFFTLQIHEEARKLSYQTGVRVVVAYGGVSITQQAIGSL</sequence>
<dbReference type="PaxDb" id="4577-GRMZM2G336813_P01"/>
<keyword evidence="2" id="KW-0813">Transport</keyword>
<keyword evidence="3" id="KW-0268">Exocytosis</keyword>
<dbReference type="InterPro" id="IPR007225">
    <property type="entry name" value="EXOC6/Sec15"/>
</dbReference>
<dbReference type="FunFam" id="1.20.58.670:FF:000002">
    <property type="entry name" value="Exocyst complex component"/>
    <property type="match status" value="1"/>
</dbReference>
<dbReference type="Gene3D" id="3.40.50.300">
    <property type="entry name" value="P-loop containing nucleotide triphosphate hydrolases"/>
    <property type="match status" value="1"/>
</dbReference>
<dbReference type="InterPro" id="IPR042044">
    <property type="entry name" value="EXOC6PINT-1/Sec15/Tip20_C_dom2"/>
</dbReference>
<dbReference type="InParanoid" id="A0A1D6IXW4"/>
<dbReference type="InterPro" id="IPR046361">
    <property type="entry name" value="EXOC6/Sec15_C"/>
</dbReference>
<gene>
    <name evidence="5" type="ORF">ZEAMMB73_Zm00001d024189</name>
</gene>
<dbReference type="eggNOG" id="KOG2176">
    <property type="taxonomic scope" value="Eukaryota"/>
</dbReference>
<dbReference type="Gene3D" id="1.20.58.670">
    <property type="entry name" value="Dsl1p vesicle tethering complex, Tip20p subunit, domain D"/>
    <property type="match status" value="1"/>
</dbReference>
<dbReference type="Pfam" id="PF04091">
    <property type="entry name" value="Sec15_C"/>
    <property type="match status" value="1"/>
</dbReference>
<organism evidence="5">
    <name type="scientific">Zea mays</name>
    <name type="common">Maize</name>
    <dbReference type="NCBI Taxonomy" id="4577"/>
    <lineage>
        <taxon>Eukaryota</taxon>
        <taxon>Viridiplantae</taxon>
        <taxon>Streptophyta</taxon>
        <taxon>Embryophyta</taxon>
        <taxon>Tracheophyta</taxon>
        <taxon>Spermatophyta</taxon>
        <taxon>Magnoliopsida</taxon>
        <taxon>Liliopsida</taxon>
        <taxon>Poales</taxon>
        <taxon>Poaceae</taxon>
        <taxon>PACMAD clade</taxon>
        <taxon>Panicoideae</taxon>
        <taxon>Andropogonodae</taxon>
        <taxon>Andropogoneae</taxon>
        <taxon>Tripsacinae</taxon>
        <taxon>Zea</taxon>
    </lineage>
</organism>
<dbReference type="InterPro" id="IPR042045">
    <property type="entry name" value="EXOC6/Sec15_C_dom1"/>
</dbReference>
<dbReference type="GO" id="GO:0006886">
    <property type="term" value="P:intracellular protein transport"/>
    <property type="evidence" value="ECO:0007669"/>
    <property type="project" value="InterPro"/>
</dbReference>
<feature type="domain" description="Exocyst complex subunit EXOC6/Sec15 C-terminal" evidence="4">
    <location>
        <begin position="2"/>
        <end position="259"/>
    </location>
</feature>
<dbReference type="InterPro" id="IPR027417">
    <property type="entry name" value="P-loop_NTPase"/>
</dbReference>
<comment type="similarity">
    <text evidence="1">Belongs to the SEC15 family.</text>
</comment>
<name>A0A1D6IXW4_MAIZE</name>
<evidence type="ECO:0000256" key="2">
    <source>
        <dbReference type="ARBA" id="ARBA00022448"/>
    </source>
</evidence>
<dbReference type="PANTHER" id="PTHR12702">
    <property type="entry name" value="SEC15"/>
    <property type="match status" value="1"/>
</dbReference>
<dbReference type="GO" id="GO:0090522">
    <property type="term" value="P:vesicle tethering involved in exocytosis"/>
    <property type="evidence" value="ECO:0007669"/>
    <property type="project" value="InterPro"/>
</dbReference>
<dbReference type="SMR" id="A0A1D6IXW4"/>
<proteinExistence type="inferred from homology"/>
<dbReference type="AlphaFoldDB" id="A0A1D6IXW4"/>
<dbReference type="EMBL" id="CM000786">
    <property type="protein sequence ID" value="AQK40747.1"/>
    <property type="molecule type" value="Genomic_DNA"/>
</dbReference>
<dbReference type="STRING" id="4577.A0A1D6IXW4"/>
<evidence type="ECO:0000313" key="5">
    <source>
        <dbReference type="EMBL" id="AQK40747.1"/>
    </source>
</evidence>
<evidence type="ECO:0000259" key="4">
    <source>
        <dbReference type="Pfam" id="PF04091"/>
    </source>
</evidence>
<dbReference type="Gene3D" id="1.10.357.30">
    <property type="entry name" value="Exocyst complex subunit Sec15 C-terminal domain, N-terminal subdomain"/>
    <property type="match status" value="1"/>
</dbReference>
<dbReference type="PANTHER" id="PTHR12702:SF7">
    <property type="entry name" value="EXOCYST COMPLEX COMPONENT"/>
    <property type="match status" value="1"/>
</dbReference>